<name>A0AB36ZUP9_9BACT</name>
<dbReference type="PANTHER" id="PTHR31721:SF4">
    <property type="entry name" value="OS06G0710300 PROTEIN"/>
    <property type="match status" value="1"/>
</dbReference>
<feature type="transmembrane region" description="Helical" evidence="1">
    <location>
        <begin position="147"/>
        <end position="165"/>
    </location>
</feature>
<dbReference type="RefSeq" id="WP_196778497.1">
    <property type="nucleotide sequence ID" value="NZ_PTIW01000038.1"/>
</dbReference>
<gene>
    <name evidence="2" type="ORF">B0F89_13811</name>
</gene>
<keyword evidence="1" id="KW-0812">Transmembrane</keyword>
<dbReference type="InterPro" id="IPR005134">
    <property type="entry name" value="UPF0114"/>
</dbReference>
<keyword evidence="1" id="KW-1133">Transmembrane helix</keyword>
<evidence type="ECO:0000313" key="3">
    <source>
        <dbReference type="Proteomes" id="UP000239861"/>
    </source>
</evidence>
<proteinExistence type="predicted"/>
<evidence type="ECO:0000256" key="1">
    <source>
        <dbReference type="SAM" id="Phobius"/>
    </source>
</evidence>
<dbReference type="PIRSF" id="PIRSF026509">
    <property type="entry name" value="UCP026509"/>
    <property type="match status" value="1"/>
</dbReference>
<dbReference type="Proteomes" id="UP000239861">
    <property type="component" value="Unassembled WGS sequence"/>
</dbReference>
<dbReference type="AlphaFoldDB" id="A0AB36ZUP9"/>
<dbReference type="Pfam" id="PF03350">
    <property type="entry name" value="UPF0114"/>
    <property type="match status" value="1"/>
</dbReference>
<comment type="caution">
    <text evidence="2">The sequence shown here is derived from an EMBL/GenBank/DDBJ whole genome shotgun (WGS) entry which is preliminary data.</text>
</comment>
<dbReference type="PANTHER" id="PTHR31721">
    <property type="entry name" value="OS06G0710300 PROTEIN"/>
    <property type="match status" value="1"/>
</dbReference>
<feature type="transmembrane region" description="Helical" evidence="1">
    <location>
        <begin position="123"/>
        <end position="141"/>
    </location>
</feature>
<evidence type="ECO:0000313" key="2">
    <source>
        <dbReference type="EMBL" id="PPK58410.1"/>
    </source>
</evidence>
<accession>A0AB36ZUP9</accession>
<feature type="transmembrane region" description="Helical" evidence="1">
    <location>
        <begin position="63"/>
        <end position="88"/>
    </location>
</feature>
<sequence length="170" mass="19108">MIEKLFEKAMWQTRFLVILSVIFGLLGAIVLFVVASLDIWNVAKYTFDTIITNAHPENFHEDIVSGIIGAVDLYLIAVVMLIFSFGIYELFISPIDHIESAKEDSKILSITSLDQLKDKIAKVIIMVLVVNFFQRVLHTNYTSALEMLYFALAVTALAVGLYFLGKIGKK</sequence>
<protein>
    <submittedName>
        <fullName evidence="2">Membrane protein YqhA</fullName>
    </submittedName>
</protein>
<organism evidence="2 3">
    <name type="scientific">Malaciobacter marinus</name>
    <dbReference type="NCBI Taxonomy" id="505249"/>
    <lineage>
        <taxon>Bacteria</taxon>
        <taxon>Pseudomonadati</taxon>
        <taxon>Campylobacterota</taxon>
        <taxon>Epsilonproteobacteria</taxon>
        <taxon>Campylobacterales</taxon>
        <taxon>Arcobacteraceae</taxon>
        <taxon>Malaciobacter</taxon>
    </lineage>
</organism>
<keyword evidence="1" id="KW-0472">Membrane</keyword>
<feature type="transmembrane region" description="Helical" evidence="1">
    <location>
        <begin position="15"/>
        <end position="43"/>
    </location>
</feature>
<reference evidence="2 3" key="1">
    <citation type="submission" date="2018-02" db="EMBL/GenBank/DDBJ databases">
        <title>Subsurface microbial communities from deep shales in Ohio and West Virginia, USA.</title>
        <authorList>
            <person name="Wrighton K."/>
        </authorList>
    </citation>
    <scope>NUCLEOTIDE SEQUENCE [LARGE SCALE GENOMIC DNA]</scope>
    <source>
        <strain evidence="2 3">MARC-MIP3H16</strain>
    </source>
</reference>
<dbReference type="EMBL" id="PTIW01000038">
    <property type="protein sequence ID" value="PPK58410.1"/>
    <property type="molecule type" value="Genomic_DNA"/>
</dbReference>